<keyword evidence="2" id="KW-1185">Reference proteome</keyword>
<dbReference type="PANTHER" id="PTHR35271">
    <property type="entry name" value="ABC TRANSPORTER, SUBSTRATE-BINDING LIPOPROTEIN-RELATED"/>
    <property type="match status" value="1"/>
</dbReference>
<dbReference type="InterPro" id="IPR007487">
    <property type="entry name" value="ABC_transpt-TYRBP-like"/>
</dbReference>
<dbReference type="PROSITE" id="PS51318">
    <property type="entry name" value="TAT"/>
    <property type="match status" value="1"/>
</dbReference>
<evidence type="ECO:0008006" key="3">
    <source>
        <dbReference type="Google" id="ProtNLM"/>
    </source>
</evidence>
<dbReference type="CDD" id="cd06325">
    <property type="entry name" value="PBP1_ABC_unchar_transporter"/>
    <property type="match status" value="1"/>
</dbReference>
<dbReference type="RefSeq" id="WP_129601545.1">
    <property type="nucleotide sequence ID" value="NZ_SBLB01000002.1"/>
</dbReference>
<accession>A0A4Q2ULL9</accession>
<gene>
    <name evidence="1" type="ORF">EQG79_11595</name>
</gene>
<evidence type="ECO:0000313" key="1">
    <source>
        <dbReference type="EMBL" id="RYC70487.1"/>
    </source>
</evidence>
<sequence length="332" mass="35767">MNTLLTRRRFLQELSRLTVLPTVAPVIPYFRQQAAPRIGYLGGAGVLALEDVFRQEMTTLGYSEGKNIHIEQRLARPNTTDAAAMAAELAQMDLSLIVAASLPFALEIRKANPAMPMVITTCPGLVSNGFAKTLDHPGGLYTGLDELPPGLTAKRLQLLHAVVPDAKRIALLSTTPGVGGHETQEADARQAAAGLGLQVSVYRAASLPALQNALSEILTDGMNGLLSFQGAVSLANRQLLVDFATQHRLPAIYQATAFVEVGGLMSWAPDLPQQFREAARYVDNILKGAKPGELPAKHPEKYYLTLNKKAANQIGVSFPNELLAQANQVMDR</sequence>
<dbReference type="Gene3D" id="3.40.50.2300">
    <property type="match status" value="2"/>
</dbReference>
<organism evidence="1 2">
    <name type="scientific">Spirosoma sordidisoli</name>
    <dbReference type="NCBI Taxonomy" id="2502893"/>
    <lineage>
        <taxon>Bacteria</taxon>
        <taxon>Pseudomonadati</taxon>
        <taxon>Bacteroidota</taxon>
        <taxon>Cytophagia</taxon>
        <taxon>Cytophagales</taxon>
        <taxon>Cytophagaceae</taxon>
        <taxon>Spirosoma</taxon>
    </lineage>
</organism>
<evidence type="ECO:0000313" key="2">
    <source>
        <dbReference type="Proteomes" id="UP000290407"/>
    </source>
</evidence>
<comment type="caution">
    <text evidence="1">The sequence shown here is derived from an EMBL/GenBank/DDBJ whole genome shotgun (WGS) entry which is preliminary data.</text>
</comment>
<dbReference type="PANTHER" id="PTHR35271:SF1">
    <property type="entry name" value="ABC TRANSPORTER, SUBSTRATE-BINDING LIPOPROTEIN"/>
    <property type="match status" value="1"/>
</dbReference>
<protein>
    <recommendedName>
        <fullName evidence="3">ABC transporter substrate-binding protein</fullName>
    </recommendedName>
</protein>
<dbReference type="EMBL" id="SBLB01000002">
    <property type="protein sequence ID" value="RYC70487.1"/>
    <property type="molecule type" value="Genomic_DNA"/>
</dbReference>
<name>A0A4Q2ULL9_9BACT</name>
<reference evidence="1 2" key="1">
    <citation type="submission" date="2019-01" db="EMBL/GenBank/DDBJ databases">
        <title>Spirosoma flava sp. nov., a propanil-degrading bacterium isolated from herbicide-contaminated soil.</title>
        <authorList>
            <person name="Zhang L."/>
            <person name="Jiang J.-D."/>
        </authorList>
    </citation>
    <scope>NUCLEOTIDE SEQUENCE [LARGE SCALE GENOMIC DNA]</scope>
    <source>
        <strain evidence="1 2">TY50</strain>
    </source>
</reference>
<proteinExistence type="predicted"/>
<dbReference type="Pfam" id="PF04392">
    <property type="entry name" value="ABC_sub_bind"/>
    <property type="match status" value="1"/>
</dbReference>
<dbReference type="Proteomes" id="UP000290407">
    <property type="component" value="Unassembled WGS sequence"/>
</dbReference>
<dbReference type="AlphaFoldDB" id="A0A4Q2ULL9"/>
<dbReference type="InterPro" id="IPR006311">
    <property type="entry name" value="TAT_signal"/>
</dbReference>